<evidence type="ECO:0000259" key="1">
    <source>
        <dbReference type="Pfam" id="PF17415"/>
    </source>
</evidence>
<accession>A0A098YV23</accession>
<dbReference type="InterPro" id="IPR038143">
    <property type="entry name" value="NigD-like_C_dom_sf"/>
</dbReference>
<evidence type="ECO:0000313" key="3">
    <source>
        <dbReference type="Proteomes" id="UP000029723"/>
    </source>
</evidence>
<evidence type="ECO:0000313" key="2">
    <source>
        <dbReference type="EMBL" id="KGI23187.1"/>
    </source>
</evidence>
<dbReference type="AlphaFoldDB" id="A0A098YV23"/>
<dbReference type="Gene3D" id="2.60.40.2370">
    <property type="entry name" value="NigD-like, C-terminal beta sandwich domain"/>
    <property type="match status" value="1"/>
</dbReference>
<name>A0A098YV23_9BACT</name>
<comment type="caution">
    <text evidence="2">The sequence shown here is derived from an EMBL/GenBank/DDBJ whole genome shotgun (WGS) entry which is preliminary data.</text>
</comment>
<dbReference type="EMBL" id="JRPQ01000001">
    <property type="protein sequence ID" value="KGI23187.1"/>
    <property type="molecule type" value="Genomic_DNA"/>
</dbReference>
<reference evidence="2 3" key="1">
    <citation type="submission" date="2014-07" db="EMBL/GenBank/DDBJ databases">
        <authorList>
            <person name="McCorrison J."/>
            <person name="Sanka R."/>
            <person name="Torralba M."/>
            <person name="Gillis M."/>
            <person name="Haft D.H."/>
            <person name="Methe B."/>
            <person name="Sutton G."/>
            <person name="Nelson K.E."/>
        </authorList>
    </citation>
    <scope>NUCLEOTIDE SEQUENCE [LARGE SCALE GENOMIC DNA]</scope>
    <source>
        <strain evidence="2 3">S9-PR14</strain>
    </source>
</reference>
<sequence length="218" mass="25074">MQIKHGILFALLGLFTACTINSYDKGDGRYSYLRAEMTEIHTSTKNKVDYAWTDEGKKLTFTVPFTCSWAHVPDSVYRTMLYYTQDEESTVGMTALHVWVLRPQKAPKRIPSDPVQLEGCWMSKSQQYLNVRIGVMTGTPEDTMLQQKVGIVTQKNTHHANGKETHDLRLFHHQNNVPSYYARTFYISIPTDVYKKGDTLSFSVNTYRGWVKKSFALK</sequence>
<gene>
    <name evidence="2" type="ORF">HMPREF9304_00010</name>
</gene>
<protein>
    <recommendedName>
        <fullName evidence="1">NigD-like C-terminal domain-containing protein</fullName>
    </recommendedName>
</protein>
<feature type="domain" description="NigD-like C-terminal" evidence="1">
    <location>
        <begin position="107"/>
        <end position="212"/>
    </location>
</feature>
<organism evidence="2 3">
    <name type="scientific">Hoylesella timonensis S9-PR14</name>
    <dbReference type="NCBI Taxonomy" id="1401062"/>
    <lineage>
        <taxon>Bacteria</taxon>
        <taxon>Pseudomonadati</taxon>
        <taxon>Bacteroidota</taxon>
        <taxon>Bacteroidia</taxon>
        <taxon>Bacteroidales</taxon>
        <taxon>Prevotellaceae</taxon>
        <taxon>Hoylesella</taxon>
    </lineage>
</organism>
<dbReference type="PROSITE" id="PS51257">
    <property type="entry name" value="PROKAR_LIPOPROTEIN"/>
    <property type="match status" value="1"/>
</dbReference>
<dbReference type="Pfam" id="PF17415">
    <property type="entry name" value="NigD_C"/>
    <property type="match status" value="1"/>
</dbReference>
<dbReference type="Proteomes" id="UP000029723">
    <property type="component" value="Unassembled WGS sequence"/>
</dbReference>
<proteinExistence type="predicted"/>
<dbReference type="RefSeq" id="WP_036925405.1">
    <property type="nucleotide sequence ID" value="NZ_JRPQ01000001.1"/>
</dbReference>
<dbReference type="OrthoDB" id="1068111at2"/>
<dbReference type="InterPro" id="IPR035376">
    <property type="entry name" value="NigD_C"/>
</dbReference>